<comment type="caution">
    <text evidence="3">The sequence shown here is derived from an EMBL/GenBank/DDBJ whole genome shotgun (WGS) entry which is preliminary data.</text>
</comment>
<dbReference type="Proteomes" id="UP000215633">
    <property type="component" value="Unassembled WGS sequence"/>
</dbReference>
<dbReference type="PROSITE" id="PS00061">
    <property type="entry name" value="ADH_SHORT"/>
    <property type="match status" value="1"/>
</dbReference>
<comment type="similarity">
    <text evidence="1">Belongs to the short-chain dehydrogenases/reductases (SDR) family.</text>
</comment>
<dbReference type="EMBL" id="NEVT01000008">
    <property type="protein sequence ID" value="OZI72754.1"/>
    <property type="molecule type" value="Genomic_DNA"/>
</dbReference>
<accession>A0A261VF46</accession>
<reference evidence="4" key="1">
    <citation type="submission" date="2017-05" db="EMBL/GenBank/DDBJ databases">
        <title>Complete and WGS of Bordetella genogroups.</title>
        <authorList>
            <person name="Spilker T."/>
            <person name="Lipuma J."/>
        </authorList>
    </citation>
    <scope>NUCLEOTIDE SEQUENCE [LARGE SCALE GENOMIC DNA]</scope>
    <source>
        <strain evidence="4">AU8256</strain>
    </source>
</reference>
<dbReference type="PANTHER" id="PTHR42760">
    <property type="entry name" value="SHORT-CHAIN DEHYDROGENASES/REDUCTASES FAMILY MEMBER"/>
    <property type="match status" value="1"/>
</dbReference>
<dbReference type="InterPro" id="IPR036291">
    <property type="entry name" value="NAD(P)-bd_dom_sf"/>
</dbReference>
<dbReference type="Pfam" id="PF13561">
    <property type="entry name" value="adh_short_C2"/>
    <property type="match status" value="1"/>
</dbReference>
<dbReference type="InterPro" id="IPR002347">
    <property type="entry name" value="SDR_fam"/>
</dbReference>
<dbReference type="FunFam" id="3.40.50.720:FF:000173">
    <property type="entry name" value="3-oxoacyl-[acyl-carrier protein] reductase"/>
    <property type="match status" value="1"/>
</dbReference>
<evidence type="ECO:0000256" key="2">
    <source>
        <dbReference type="ARBA" id="ARBA00023002"/>
    </source>
</evidence>
<keyword evidence="2" id="KW-0560">Oxidoreductase</keyword>
<proteinExistence type="inferred from homology"/>
<dbReference type="NCBIfam" id="NF009466">
    <property type="entry name" value="PRK12826.1-2"/>
    <property type="match status" value="1"/>
</dbReference>
<dbReference type="SUPFAM" id="SSF51735">
    <property type="entry name" value="NAD(P)-binding Rossmann-fold domains"/>
    <property type="match status" value="1"/>
</dbReference>
<name>A0A261VF46_9BORD</name>
<dbReference type="PRINTS" id="PR00080">
    <property type="entry name" value="SDRFAMILY"/>
</dbReference>
<evidence type="ECO:0000313" key="3">
    <source>
        <dbReference type="EMBL" id="OZI72754.1"/>
    </source>
</evidence>
<evidence type="ECO:0000313" key="4">
    <source>
        <dbReference type="Proteomes" id="UP000215633"/>
    </source>
</evidence>
<dbReference type="PRINTS" id="PR00081">
    <property type="entry name" value="GDHRDH"/>
</dbReference>
<dbReference type="GO" id="GO:0016616">
    <property type="term" value="F:oxidoreductase activity, acting on the CH-OH group of donors, NAD or NADP as acceptor"/>
    <property type="evidence" value="ECO:0007669"/>
    <property type="project" value="TreeGrafter"/>
</dbReference>
<organism evidence="3 4">
    <name type="scientific">Bordetella genomosp. 2</name>
    <dbReference type="NCBI Taxonomy" id="1983456"/>
    <lineage>
        <taxon>Bacteria</taxon>
        <taxon>Pseudomonadati</taxon>
        <taxon>Pseudomonadota</taxon>
        <taxon>Betaproteobacteria</taxon>
        <taxon>Burkholderiales</taxon>
        <taxon>Alcaligenaceae</taxon>
        <taxon>Bordetella</taxon>
    </lineage>
</organism>
<sequence length="286" mass="29515">MTMRLAGKTAIVTGAAGGIGSAIVAGLLAEGARVGLVDADAAAGRARADALAADGHAVCFAAADVARFEACRAAHETITQALGPADILVNNVGISPKTDGRALKVWEMPPGEWDSVVAVNLNSAFYMTHLVAPHMVGQRAGRVINMSSVAGKAYCDIVGAHYAATKAALVGLTRHWAAELGEYGVTVNALAPGRIGTPLLRSVPQAVNDAVLRVTPLGRLGTPEEVADACLFFASDQARFVTGQVLDVAGGLVDDVRLVSATLCGTVMAPARTQGRRYCRPCRRSC</sequence>
<dbReference type="AlphaFoldDB" id="A0A261VF46"/>
<protein>
    <submittedName>
        <fullName evidence="3">3-oxoacyl-[acyl-carrier-protein] reductase</fullName>
    </submittedName>
</protein>
<dbReference type="PANTHER" id="PTHR42760:SF133">
    <property type="entry name" value="3-OXOACYL-[ACYL-CARRIER-PROTEIN] REDUCTASE"/>
    <property type="match status" value="1"/>
</dbReference>
<dbReference type="Gene3D" id="3.40.50.720">
    <property type="entry name" value="NAD(P)-binding Rossmann-like Domain"/>
    <property type="match status" value="1"/>
</dbReference>
<evidence type="ECO:0000256" key="1">
    <source>
        <dbReference type="ARBA" id="ARBA00006484"/>
    </source>
</evidence>
<keyword evidence="4" id="KW-1185">Reference proteome</keyword>
<gene>
    <name evidence="3" type="ORF">CAL24_21000</name>
</gene>
<dbReference type="InterPro" id="IPR020904">
    <property type="entry name" value="Sc_DH/Rdtase_CS"/>
</dbReference>